<keyword evidence="10" id="KW-1185">Reference proteome</keyword>
<evidence type="ECO:0000256" key="2">
    <source>
        <dbReference type="ARBA" id="ARBA00006842"/>
    </source>
</evidence>
<evidence type="ECO:0000256" key="5">
    <source>
        <dbReference type="ARBA" id="ARBA00022781"/>
    </source>
</evidence>
<evidence type="ECO:0000256" key="9">
    <source>
        <dbReference type="ARBA" id="ARBA00023136"/>
    </source>
</evidence>
<gene>
    <name evidence="11" type="primary">LOC104594770</name>
</gene>
<dbReference type="GO" id="GO:0015986">
    <property type="term" value="P:proton motive force-driven ATP synthesis"/>
    <property type="evidence" value="ECO:0007669"/>
    <property type="project" value="InterPro"/>
</dbReference>
<evidence type="ECO:0000256" key="8">
    <source>
        <dbReference type="ARBA" id="ARBA00023128"/>
    </source>
</evidence>
<protein>
    <submittedName>
        <fullName evidence="11">ATP synthase subunit d, mitochondrial-like isoform X2</fullName>
    </submittedName>
</protein>
<sequence>MSGAGKKIADVAVKASKGIDWDGMAKLLVSEEARKKFSSLHVAFDEVRSTLQTKFSQELEPIDLEYCKKGVGSGLVDMYKEAYQQCNIWDTSRSMPIHSDGRDDRLVCEADPKDRDSIKSAYTIAYKAESLVAAREKCLDVGYKHILREANQAADWLAHRGHTSVKIDHVNLPWGLKFICLFDFWGRATPRSV</sequence>
<dbReference type="InterPro" id="IPR008689">
    <property type="entry name" value="ATP_synth_F0_dsu_mt"/>
</dbReference>
<keyword evidence="9" id="KW-0472">Membrane</keyword>
<evidence type="ECO:0000313" key="11">
    <source>
        <dbReference type="RefSeq" id="XP_010253541.1"/>
    </source>
</evidence>
<dbReference type="RefSeq" id="XP_010253541.1">
    <property type="nucleotide sequence ID" value="XM_010255239.2"/>
</dbReference>
<evidence type="ECO:0000256" key="3">
    <source>
        <dbReference type="ARBA" id="ARBA00022448"/>
    </source>
</evidence>
<dbReference type="GeneID" id="104594770"/>
<evidence type="ECO:0000313" key="10">
    <source>
        <dbReference type="Proteomes" id="UP000189703"/>
    </source>
</evidence>
<dbReference type="AlphaFoldDB" id="A0A1U7ZI51"/>
<keyword evidence="4" id="KW-0138">CF(0)</keyword>
<accession>A0A1U7ZI51</accession>
<keyword evidence="7" id="KW-0406">Ion transport</keyword>
<name>A0A1U7ZI51_NELNU</name>
<keyword evidence="6" id="KW-0999">Mitochondrion inner membrane</keyword>
<dbReference type="SUPFAM" id="SSF161065">
    <property type="entry name" value="ATP synthase D chain-like"/>
    <property type="match status" value="1"/>
</dbReference>
<dbReference type="GO" id="GO:0005743">
    <property type="term" value="C:mitochondrial inner membrane"/>
    <property type="evidence" value="ECO:0007669"/>
    <property type="project" value="UniProtKB-SubCell"/>
</dbReference>
<comment type="subcellular location">
    <subcellularLocation>
        <location evidence="1">Mitochondrion inner membrane</location>
    </subcellularLocation>
</comment>
<organism evidence="10 11">
    <name type="scientific">Nelumbo nucifera</name>
    <name type="common">Sacred lotus</name>
    <dbReference type="NCBI Taxonomy" id="4432"/>
    <lineage>
        <taxon>Eukaryota</taxon>
        <taxon>Viridiplantae</taxon>
        <taxon>Streptophyta</taxon>
        <taxon>Embryophyta</taxon>
        <taxon>Tracheophyta</taxon>
        <taxon>Spermatophyta</taxon>
        <taxon>Magnoliopsida</taxon>
        <taxon>Proteales</taxon>
        <taxon>Nelumbonaceae</taxon>
        <taxon>Nelumbo</taxon>
    </lineage>
</organism>
<dbReference type="GO" id="GO:0045259">
    <property type="term" value="C:proton-transporting ATP synthase complex"/>
    <property type="evidence" value="ECO:0007669"/>
    <property type="project" value="UniProtKB-KW"/>
</dbReference>
<comment type="similarity">
    <text evidence="2">Belongs to the ATPase d subunit family.</text>
</comment>
<dbReference type="GO" id="GO:0015078">
    <property type="term" value="F:proton transmembrane transporter activity"/>
    <property type="evidence" value="ECO:0007669"/>
    <property type="project" value="InterPro"/>
</dbReference>
<keyword evidence="3" id="KW-0813">Transport</keyword>
<evidence type="ECO:0000256" key="6">
    <source>
        <dbReference type="ARBA" id="ARBA00022792"/>
    </source>
</evidence>
<keyword evidence="8" id="KW-0496">Mitochondrion</keyword>
<dbReference type="InterPro" id="IPR036228">
    <property type="entry name" value="ATP_synth_F0_dsu_sf_mt"/>
</dbReference>
<keyword evidence="5" id="KW-0375">Hydrogen ion transport</keyword>
<dbReference type="PANTHER" id="PTHR12700">
    <property type="entry name" value="ATP SYNTHASE SUBUNIT D, MITOCHONDRIAL"/>
    <property type="match status" value="1"/>
</dbReference>
<evidence type="ECO:0000256" key="1">
    <source>
        <dbReference type="ARBA" id="ARBA00004273"/>
    </source>
</evidence>
<dbReference type="OrthoDB" id="1166192at2759"/>
<proteinExistence type="inferred from homology"/>
<dbReference type="Gene3D" id="6.10.280.70">
    <property type="match status" value="1"/>
</dbReference>
<dbReference type="Proteomes" id="UP000189703">
    <property type="component" value="Unplaced"/>
</dbReference>
<evidence type="ECO:0000256" key="7">
    <source>
        <dbReference type="ARBA" id="ARBA00023065"/>
    </source>
</evidence>
<reference evidence="11" key="1">
    <citation type="submission" date="2025-08" db="UniProtKB">
        <authorList>
            <consortium name="RefSeq"/>
        </authorList>
    </citation>
    <scope>IDENTIFICATION</scope>
</reference>
<evidence type="ECO:0000256" key="4">
    <source>
        <dbReference type="ARBA" id="ARBA00022547"/>
    </source>
</evidence>